<organism evidence="1 2">
    <name type="scientific">Pendulispora albinea</name>
    <dbReference type="NCBI Taxonomy" id="2741071"/>
    <lineage>
        <taxon>Bacteria</taxon>
        <taxon>Pseudomonadati</taxon>
        <taxon>Myxococcota</taxon>
        <taxon>Myxococcia</taxon>
        <taxon>Myxococcales</taxon>
        <taxon>Sorangiineae</taxon>
        <taxon>Pendulisporaceae</taxon>
        <taxon>Pendulispora</taxon>
    </lineage>
</organism>
<dbReference type="InterPro" id="IPR029069">
    <property type="entry name" value="HotDog_dom_sf"/>
</dbReference>
<protein>
    <submittedName>
        <fullName evidence="1">Thioesterase family protein</fullName>
    </submittedName>
</protein>
<dbReference type="CDD" id="cd00586">
    <property type="entry name" value="4HBT"/>
    <property type="match status" value="1"/>
</dbReference>
<evidence type="ECO:0000313" key="1">
    <source>
        <dbReference type="EMBL" id="WXB10984.1"/>
    </source>
</evidence>
<gene>
    <name evidence="1" type="ORF">LZC94_24250</name>
</gene>
<reference evidence="1 2" key="1">
    <citation type="submission" date="2021-12" db="EMBL/GenBank/DDBJ databases">
        <title>Discovery of the Pendulisporaceae a myxobacterial family with distinct sporulation behavior and unique specialized metabolism.</title>
        <authorList>
            <person name="Garcia R."/>
            <person name="Popoff A."/>
            <person name="Bader C.D."/>
            <person name="Loehr J."/>
            <person name="Walesch S."/>
            <person name="Walt C."/>
            <person name="Boldt J."/>
            <person name="Bunk B."/>
            <person name="Haeckl F.J.F.P.J."/>
            <person name="Gunesch A.P."/>
            <person name="Birkelbach J."/>
            <person name="Nuebel U."/>
            <person name="Pietschmann T."/>
            <person name="Bach T."/>
            <person name="Mueller R."/>
        </authorList>
    </citation>
    <scope>NUCLEOTIDE SEQUENCE [LARGE SCALE GENOMIC DNA]</scope>
    <source>
        <strain evidence="1 2">MSr11954</strain>
    </source>
</reference>
<dbReference type="SUPFAM" id="SSF54637">
    <property type="entry name" value="Thioesterase/thiol ester dehydrase-isomerase"/>
    <property type="match status" value="1"/>
</dbReference>
<dbReference type="PANTHER" id="PTHR31793:SF24">
    <property type="entry name" value="LONG-CHAIN ACYL-COA THIOESTERASE FADM"/>
    <property type="match status" value="1"/>
</dbReference>
<accession>A0ABZ2LJ33</accession>
<evidence type="ECO:0000313" key="2">
    <source>
        <dbReference type="Proteomes" id="UP001370348"/>
    </source>
</evidence>
<keyword evidence="2" id="KW-1185">Reference proteome</keyword>
<dbReference type="EMBL" id="CP089984">
    <property type="protein sequence ID" value="WXB10984.1"/>
    <property type="molecule type" value="Genomic_DNA"/>
</dbReference>
<dbReference type="InterPro" id="IPR050563">
    <property type="entry name" value="4-hydroxybenzoyl-CoA_TE"/>
</dbReference>
<dbReference type="Gene3D" id="3.10.129.10">
    <property type="entry name" value="Hotdog Thioesterase"/>
    <property type="match status" value="1"/>
</dbReference>
<proteinExistence type="predicted"/>
<dbReference type="Proteomes" id="UP001370348">
    <property type="component" value="Chromosome"/>
</dbReference>
<dbReference type="Pfam" id="PF13279">
    <property type="entry name" value="4HBT_2"/>
    <property type="match status" value="1"/>
</dbReference>
<sequence>MSFQVRISVRVYELDLNGHLGGAAYIHYADHVRWQLCRAAGVSFDELRASGVGPINLETTVRYHRELRADDEVDISCTFVFGEGKTFRVQQQFRRSDGTLAAEVISVGGLLDLKDRKLVPDPASHWRAVARSPELLGLRTES</sequence>
<dbReference type="PANTHER" id="PTHR31793">
    <property type="entry name" value="4-HYDROXYBENZOYL-COA THIOESTERASE FAMILY MEMBER"/>
    <property type="match status" value="1"/>
</dbReference>
<dbReference type="RefSeq" id="WP_394820601.1">
    <property type="nucleotide sequence ID" value="NZ_CP089984.1"/>
</dbReference>
<name>A0ABZ2LJ33_9BACT</name>